<evidence type="ECO:0000313" key="3">
    <source>
        <dbReference type="Proteomes" id="UP001179952"/>
    </source>
</evidence>
<dbReference type="InterPro" id="IPR011042">
    <property type="entry name" value="6-blade_b-propeller_TolB-like"/>
</dbReference>
<dbReference type="Proteomes" id="UP001179952">
    <property type="component" value="Unassembled WGS sequence"/>
</dbReference>
<feature type="chain" id="PRO_5043597346" description="Adipocyte plasma membrane-associated protein" evidence="1">
    <location>
        <begin position="28"/>
        <end position="180"/>
    </location>
</feature>
<protein>
    <recommendedName>
        <fullName evidence="4">Adipocyte plasma membrane-associated protein</fullName>
    </recommendedName>
</protein>
<reference evidence="2" key="2">
    <citation type="submission" date="2023-06" db="EMBL/GenBank/DDBJ databases">
        <authorList>
            <person name="Ma L."/>
            <person name="Liu K.-W."/>
            <person name="Li Z."/>
            <person name="Hsiao Y.-Y."/>
            <person name="Qi Y."/>
            <person name="Fu T."/>
            <person name="Tang G."/>
            <person name="Zhang D."/>
            <person name="Sun W.-H."/>
            <person name="Liu D.-K."/>
            <person name="Li Y."/>
            <person name="Chen G.-Z."/>
            <person name="Liu X.-D."/>
            <person name="Liao X.-Y."/>
            <person name="Jiang Y.-T."/>
            <person name="Yu X."/>
            <person name="Hao Y."/>
            <person name="Huang J."/>
            <person name="Zhao X.-W."/>
            <person name="Ke S."/>
            <person name="Chen Y.-Y."/>
            <person name="Wu W.-L."/>
            <person name="Hsu J.-L."/>
            <person name="Lin Y.-F."/>
            <person name="Huang M.-D."/>
            <person name="Li C.-Y."/>
            <person name="Huang L."/>
            <person name="Wang Z.-W."/>
            <person name="Zhao X."/>
            <person name="Zhong W.-Y."/>
            <person name="Peng D.-H."/>
            <person name="Ahmad S."/>
            <person name="Lan S."/>
            <person name="Zhang J.-S."/>
            <person name="Tsai W.-C."/>
            <person name="Van De Peer Y."/>
            <person name="Liu Z.-J."/>
        </authorList>
    </citation>
    <scope>NUCLEOTIDE SEQUENCE</scope>
    <source>
        <strain evidence="2">SCP</strain>
        <tissue evidence="2">Leaves</tissue>
    </source>
</reference>
<feature type="signal peptide" evidence="1">
    <location>
        <begin position="1"/>
        <end position="27"/>
    </location>
</feature>
<dbReference type="PANTHER" id="PTHR10426:SF106">
    <property type="entry name" value="PROTEIN STRICTOSIDINE SYNTHASE-LIKE 3"/>
    <property type="match status" value="1"/>
</dbReference>
<accession>A0AAV9BP55</accession>
<organism evidence="2 3">
    <name type="scientific">Acorus gramineus</name>
    <name type="common">Dwarf sweet flag</name>
    <dbReference type="NCBI Taxonomy" id="55184"/>
    <lineage>
        <taxon>Eukaryota</taxon>
        <taxon>Viridiplantae</taxon>
        <taxon>Streptophyta</taxon>
        <taxon>Embryophyta</taxon>
        <taxon>Tracheophyta</taxon>
        <taxon>Spermatophyta</taxon>
        <taxon>Magnoliopsida</taxon>
        <taxon>Liliopsida</taxon>
        <taxon>Acoraceae</taxon>
        <taxon>Acorus</taxon>
    </lineage>
</organism>
<dbReference type="GO" id="GO:0016787">
    <property type="term" value="F:hydrolase activity"/>
    <property type="evidence" value="ECO:0007669"/>
    <property type="project" value="TreeGrafter"/>
</dbReference>
<evidence type="ECO:0000256" key="1">
    <source>
        <dbReference type="SAM" id="SignalP"/>
    </source>
</evidence>
<dbReference type="Pfam" id="PF20067">
    <property type="entry name" value="SSL_N"/>
    <property type="match status" value="1"/>
</dbReference>
<dbReference type="GO" id="GO:0012505">
    <property type="term" value="C:endomembrane system"/>
    <property type="evidence" value="ECO:0007669"/>
    <property type="project" value="TreeGrafter"/>
</dbReference>
<dbReference type="AlphaFoldDB" id="A0AAV9BP55"/>
<name>A0AAV9BP55_ACOGR</name>
<keyword evidence="1" id="KW-0732">Signal</keyword>
<evidence type="ECO:0008006" key="4">
    <source>
        <dbReference type="Google" id="ProtNLM"/>
    </source>
</evidence>
<dbReference type="EMBL" id="JAUJYN010000002">
    <property type="protein sequence ID" value="KAK1278076.1"/>
    <property type="molecule type" value="Genomic_DNA"/>
</dbReference>
<reference evidence="2" key="1">
    <citation type="journal article" date="2023" name="Nat. Commun.">
        <title>Diploid and tetraploid genomes of Acorus and the evolution of monocots.</title>
        <authorList>
            <person name="Ma L."/>
            <person name="Liu K.W."/>
            <person name="Li Z."/>
            <person name="Hsiao Y.Y."/>
            <person name="Qi Y."/>
            <person name="Fu T."/>
            <person name="Tang G.D."/>
            <person name="Zhang D."/>
            <person name="Sun W.H."/>
            <person name="Liu D.K."/>
            <person name="Li Y."/>
            <person name="Chen G.Z."/>
            <person name="Liu X.D."/>
            <person name="Liao X.Y."/>
            <person name="Jiang Y.T."/>
            <person name="Yu X."/>
            <person name="Hao Y."/>
            <person name="Huang J."/>
            <person name="Zhao X.W."/>
            <person name="Ke S."/>
            <person name="Chen Y.Y."/>
            <person name="Wu W.L."/>
            <person name="Hsu J.L."/>
            <person name="Lin Y.F."/>
            <person name="Huang M.D."/>
            <person name="Li C.Y."/>
            <person name="Huang L."/>
            <person name="Wang Z.W."/>
            <person name="Zhao X."/>
            <person name="Zhong W.Y."/>
            <person name="Peng D.H."/>
            <person name="Ahmad S."/>
            <person name="Lan S."/>
            <person name="Zhang J.S."/>
            <person name="Tsai W.C."/>
            <person name="Van de Peer Y."/>
            <person name="Liu Z.J."/>
        </authorList>
    </citation>
    <scope>NUCLEOTIDE SEQUENCE</scope>
    <source>
        <strain evidence="2">SCP</strain>
    </source>
</reference>
<evidence type="ECO:0000313" key="2">
    <source>
        <dbReference type="EMBL" id="KAK1278076.1"/>
    </source>
</evidence>
<proteinExistence type="predicted"/>
<gene>
    <name evidence="2" type="ORF">QJS04_geneDACA017142</name>
</gene>
<dbReference type="SUPFAM" id="SSF63829">
    <property type="entry name" value="Calcium-dependent phosphotriesterase"/>
    <property type="match status" value="1"/>
</dbReference>
<comment type="caution">
    <text evidence="2">The sequence shown here is derived from an EMBL/GenBank/DDBJ whole genome shotgun (WGS) entry which is preliminary data.</text>
</comment>
<keyword evidence="3" id="KW-1185">Reference proteome</keyword>
<dbReference type="PANTHER" id="PTHR10426">
    <property type="entry name" value="STRICTOSIDINE SYNTHASE-RELATED"/>
    <property type="match status" value="1"/>
</dbReference>
<sequence>MGTKPINNNATFFFLVVLLSYASLGLSLQQTTIDDLQYYKRLLLTAVVGPESLAFDRDGGGPYTGASDGRIIKWHGMDRGWADFAVPSWNRDQECNGGHYLLTEKICGRPLGLQFYGATGELFVADSTFGLLRIDREGGLATIIANEAEGVPFHFTNGLDVDQENGMVYFTDSSTTFFRR</sequence>
<dbReference type="Gene3D" id="2.120.10.30">
    <property type="entry name" value="TolB, C-terminal domain"/>
    <property type="match status" value="1"/>
</dbReference>